<feature type="domain" description="ABC transmembrane type-1" evidence="8">
    <location>
        <begin position="103"/>
        <end position="294"/>
    </location>
</feature>
<dbReference type="Gene3D" id="1.10.3720.10">
    <property type="entry name" value="MetI-like"/>
    <property type="match status" value="1"/>
</dbReference>
<evidence type="ECO:0000313" key="10">
    <source>
        <dbReference type="Proteomes" id="UP000247978"/>
    </source>
</evidence>
<feature type="transmembrane region" description="Helical" evidence="7">
    <location>
        <begin position="273"/>
        <end position="293"/>
    </location>
</feature>
<dbReference type="InterPro" id="IPR000515">
    <property type="entry name" value="MetI-like"/>
</dbReference>
<evidence type="ECO:0000256" key="5">
    <source>
        <dbReference type="ARBA" id="ARBA00022989"/>
    </source>
</evidence>
<keyword evidence="5 7" id="KW-1133">Transmembrane helix</keyword>
<comment type="caution">
    <text evidence="9">The sequence shown here is derived from an EMBL/GenBank/DDBJ whole genome shotgun (WGS) entry which is preliminary data.</text>
</comment>
<dbReference type="InterPro" id="IPR050366">
    <property type="entry name" value="BP-dependent_transpt_permease"/>
</dbReference>
<evidence type="ECO:0000256" key="4">
    <source>
        <dbReference type="ARBA" id="ARBA00022692"/>
    </source>
</evidence>
<proteinExistence type="inferred from homology"/>
<dbReference type="CDD" id="cd06261">
    <property type="entry name" value="TM_PBP2"/>
    <property type="match status" value="1"/>
</dbReference>
<organism evidence="9 10">
    <name type="scientific">Pseudogracilibacillus auburnensis</name>
    <dbReference type="NCBI Taxonomy" id="1494959"/>
    <lineage>
        <taxon>Bacteria</taxon>
        <taxon>Bacillati</taxon>
        <taxon>Bacillota</taxon>
        <taxon>Bacilli</taxon>
        <taxon>Bacillales</taxon>
        <taxon>Bacillaceae</taxon>
        <taxon>Pseudogracilibacillus</taxon>
    </lineage>
</organism>
<dbReference type="InterPro" id="IPR025966">
    <property type="entry name" value="OppC_N"/>
</dbReference>
<comment type="subcellular location">
    <subcellularLocation>
        <location evidence="1 7">Cell membrane</location>
        <topology evidence="1 7">Multi-pass membrane protein</topology>
    </subcellularLocation>
</comment>
<evidence type="ECO:0000256" key="1">
    <source>
        <dbReference type="ARBA" id="ARBA00004651"/>
    </source>
</evidence>
<keyword evidence="10" id="KW-1185">Reference proteome</keyword>
<evidence type="ECO:0000259" key="8">
    <source>
        <dbReference type="PROSITE" id="PS50928"/>
    </source>
</evidence>
<dbReference type="InterPro" id="IPR035906">
    <property type="entry name" value="MetI-like_sf"/>
</dbReference>
<feature type="transmembrane region" description="Helical" evidence="7">
    <location>
        <begin position="167"/>
        <end position="185"/>
    </location>
</feature>
<name>A0A2V3VN81_9BACI</name>
<evidence type="ECO:0000313" key="9">
    <source>
        <dbReference type="EMBL" id="PXW82634.1"/>
    </source>
</evidence>
<evidence type="ECO:0000256" key="6">
    <source>
        <dbReference type="ARBA" id="ARBA00023136"/>
    </source>
</evidence>
<dbReference type="Pfam" id="PF00528">
    <property type="entry name" value="BPD_transp_1"/>
    <property type="match status" value="1"/>
</dbReference>
<dbReference type="Proteomes" id="UP000247978">
    <property type="component" value="Unassembled WGS sequence"/>
</dbReference>
<feature type="transmembrane region" description="Helical" evidence="7">
    <location>
        <begin position="138"/>
        <end position="161"/>
    </location>
</feature>
<dbReference type="Pfam" id="PF12911">
    <property type="entry name" value="OppC_N"/>
    <property type="match status" value="1"/>
</dbReference>
<evidence type="ECO:0000256" key="2">
    <source>
        <dbReference type="ARBA" id="ARBA00022448"/>
    </source>
</evidence>
<dbReference type="SUPFAM" id="SSF161098">
    <property type="entry name" value="MetI-like"/>
    <property type="match status" value="1"/>
</dbReference>
<dbReference type="GO" id="GO:0055085">
    <property type="term" value="P:transmembrane transport"/>
    <property type="evidence" value="ECO:0007669"/>
    <property type="project" value="InterPro"/>
</dbReference>
<dbReference type="NCBIfam" id="NF045476">
    <property type="entry name" value="Opp4C"/>
    <property type="match status" value="1"/>
</dbReference>
<dbReference type="GO" id="GO:0005886">
    <property type="term" value="C:plasma membrane"/>
    <property type="evidence" value="ECO:0007669"/>
    <property type="project" value="UniProtKB-SubCell"/>
</dbReference>
<feature type="transmembrane region" description="Helical" evidence="7">
    <location>
        <begin position="42"/>
        <end position="64"/>
    </location>
</feature>
<gene>
    <name evidence="9" type="ORF">DFR56_11772</name>
</gene>
<keyword evidence="6 7" id="KW-0472">Membrane</keyword>
<comment type="similarity">
    <text evidence="7">Belongs to the binding-protein-dependent transport system permease family.</text>
</comment>
<keyword evidence="4 7" id="KW-0812">Transmembrane</keyword>
<protein>
    <submittedName>
        <fullName evidence="9">Peptide/nickel transport system permease protein</fullName>
    </submittedName>
</protein>
<accession>A0A2V3VN81</accession>
<dbReference type="InterPro" id="IPR053523">
    <property type="entry name" value="Oligopeptide_permease_AppC"/>
</dbReference>
<sequence length="308" mass="33829">MPQTNLNNLREQPEIQMEKHIVSKKPDSLWKIIFRKFMQNKLAVIGACFLLIIIMGAIFAPILATHDPSHQVLLDKLAPPGADYILGADTLGRDTFSRLLYGSRVSLLVGFASVAGSIFIGTIIGAIAGYYGGRIDSILMRIVDIVISFPSLFLLITLVTIFKPSMYTLILIFAVFGWTGTARLVRGEFLSLRSREFVLAARTMGIKNTKIIFSHILPNALGPIIVSATLGVGGVVLAESALSYLGLGIQPPTPSWGNMLQDAQNINIMLKSWWYPLFPGFMILLTVLAFNFVGDGLRDAFDPQITEQ</sequence>
<dbReference type="PANTHER" id="PTHR43386:SF1">
    <property type="entry name" value="D,D-DIPEPTIDE TRANSPORT SYSTEM PERMEASE PROTEIN DDPC-RELATED"/>
    <property type="match status" value="1"/>
</dbReference>
<reference evidence="9 10" key="1">
    <citation type="submission" date="2018-05" db="EMBL/GenBank/DDBJ databases">
        <title>Genomic Encyclopedia of Type Strains, Phase IV (KMG-IV): sequencing the most valuable type-strain genomes for metagenomic binning, comparative biology and taxonomic classification.</title>
        <authorList>
            <person name="Goeker M."/>
        </authorList>
    </citation>
    <scope>NUCLEOTIDE SEQUENCE [LARGE SCALE GENOMIC DNA]</scope>
    <source>
        <strain evidence="9 10">DSM 28556</strain>
    </source>
</reference>
<dbReference type="PANTHER" id="PTHR43386">
    <property type="entry name" value="OLIGOPEPTIDE TRANSPORT SYSTEM PERMEASE PROTEIN APPC"/>
    <property type="match status" value="1"/>
</dbReference>
<feature type="transmembrane region" description="Helical" evidence="7">
    <location>
        <begin position="107"/>
        <end position="131"/>
    </location>
</feature>
<dbReference type="EMBL" id="QJJQ01000017">
    <property type="protein sequence ID" value="PXW82634.1"/>
    <property type="molecule type" value="Genomic_DNA"/>
</dbReference>
<keyword evidence="2 7" id="KW-0813">Transport</keyword>
<dbReference type="PROSITE" id="PS50928">
    <property type="entry name" value="ABC_TM1"/>
    <property type="match status" value="1"/>
</dbReference>
<evidence type="ECO:0000256" key="3">
    <source>
        <dbReference type="ARBA" id="ARBA00022475"/>
    </source>
</evidence>
<dbReference type="AlphaFoldDB" id="A0A2V3VN81"/>
<keyword evidence="3" id="KW-1003">Cell membrane</keyword>
<feature type="transmembrane region" description="Helical" evidence="7">
    <location>
        <begin position="216"/>
        <end position="238"/>
    </location>
</feature>
<evidence type="ECO:0000256" key="7">
    <source>
        <dbReference type="RuleBase" id="RU363032"/>
    </source>
</evidence>